<gene>
    <name evidence="2" type="ORF">FB45DRAFT_278014</name>
</gene>
<accession>A0AAD7FU21</accession>
<proteinExistence type="predicted"/>
<evidence type="ECO:0000313" key="3">
    <source>
        <dbReference type="Proteomes" id="UP001221142"/>
    </source>
</evidence>
<dbReference type="SUPFAM" id="SSF52047">
    <property type="entry name" value="RNI-like"/>
    <property type="match status" value="1"/>
</dbReference>
<name>A0AAD7FU21_9AGAR</name>
<dbReference type="Gene3D" id="3.80.10.10">
    <property type="entry name" value="Ribonuclease Inhibitor"/>
    <property type="match status" value="1"/>
</dbReference>
<dbReference type="EMBL" id="JARKIF010000003">
    <property type="protein sequence ID" value="KAJ7643560.1"/>
    <property type="molecule type" value="Genomic_DNA"/>
</dbReference>
<evidence type="ECO:0000256" key="1">
    <source>
        <dbReference type="SAM" id="Coils"/>
    </source>
</evidence>
<evidence type="ECO:0008006" key="4">
    <source>
        <dbReference type="Google" id="ProtNLM"/>
    </source>
</evidence>
<organism evidence="2 3">
    <name type="scientific">Roridomyces roridus</name>
    <dbReference type="NCBI Taxonomy" id="1738132"/>
    <lineage>
        <taxon>Eukaryota</taxon>
        <taxon>Fungi</taxon>
        <taxon>Dikarya</taxon>
        <taxon>Basidiomycota</taxon>
        <taxon>Agaricomycotina</taxon>
        <taxon>Agaricomycetes</taxon>
        <taxon>Agaricomycetidae</taxon>
        <taxon>Agaricales</taxon>
        <taxon>Marasmiineae</taxon>
        <taxon>Mycenaceae</taxon>
        <taxon>Roridomyces</taxon>
    </lineage>
</organism>
<dbReference type="Proteomes" id="UP001221142">
    <property type="component" value="Unassembled WGS sequence"/>
</dbReference>
<evidence type="ECO:0000313" key="2">
    <source>
        <dbReference type="EMBL" id="KAJ7643560.1"/>
    </source>
</evidence>
<feature type="coiled-coil region" evidence="1">
    <location>
        <begin position="14"/>
        <end position="44"/>
    </location>
</feature>
<dbReference type="InterPro" id="IPR032675">
    <property type="entry name" value="LRR_dom_sf"/>
</dbReference>
<keyword evidence="3" id="KW-1185">Reference proteome</keyword>
<comment type="caution">
    <text evidence="2">The sequence shown here is derived from an EMBL/GenBank/DDBJ whole genome shotgun (WGS) entry which is preliminary data.</text>
</comment>
<protein>
    <recommendedName>
        <fullName evidence="4">F-box domain-containing protein</fullName>
    </recommendedName>
</protein>
<dbReference type="AlphaFoldDB" id="A0AAD7FU21"/>
<reference evidence="2" key="1">
    <citation type="submission" date="2023-03" db="EMBL/GenBank/DDBJ databases">
        <title>Massive genome expansion in bonnet fungi (Mycena s.s.) driven by repeated elements and novel gene families across ecological guilds.</title>
        <authorList>
            <consortium name="Lawrence Berkeley National Laboratory"/>
            <person name="Harder C.B."/>
            <person name="Miyauchi S."/>
            <person name="Viragh M."/>
            <person name="Kuo A."/>
            <person name="Thoen E."/>
            <person name="Andreopoulos B."/>
            <person name="Lu D."/>
            <person name="Skrede I."/>
            <person name="Drula E."/>
            <person name="Henrissat B."/>
            <person name="Morin E."/>
            <person name="Kohler A."/>
            <person name="Barry K."/>
            <person name="LaButti K."/>
            <person name="Morin E."/>
            <person name="Salamov A."/>
            <person name="Lipzen A."/>
            <person name="Mereny Z."/>
            <person name="Hegedus B."/>
            <person name="Baldrian P."/>
            <person name="Stursova M."/>
            <person name="Weitz H."/>
            <person name="Taylor A."/>
            <person name="Grigoriev I.V."/>
            <person name="Nagy L.G."/>
            <person name="Martin F."/>
            <person name="Kauserud H."/>
        </authorList>
    </citation>
    <scope>NUCLEOTIDE SEQUENCE</scope>
    <source>
        <strain evidence="2">9284</strain>
    </source>
</reference>
<keyword evidence="1" id="KW-0175">Coiled coil</keyword>
<sequence>MAASETAAQLRANITDISSSIARQRALLKDLEKQKSEAESLLNAVLDPMGRLPLEIATDIFKQCLPSTPTFDNYKATPAVLTEICRAWRKLAISTPTLWTSISDAGVPPEKFSSFFRTWGLRTKGLPLSVRLHKSLTAPDQYSLHSFARRVRTLEVHSPRDGGLRGIAGYRFSDLKSLKVTRCMVDYDWVPFHNARASARLLACAPNLEECTFVNLRFTDDIHSDPTTDVATPLTHASLKRLQLGASQAPTYPSDLCSSVILQYLTLPALESLCISDLDIAPEDVVSFLTRSSPPLRSLYLSSEHYEDGEIEHYLRLVPNLTDLDIRYEDEFATPLLWVFRDANDLLPNLRSLTMRGVSVTEADYACVVNILQNRRETLGRFSLIVDDADVVIDGPHADVLHTAVASHRKQGMQVHFGTEDNSRF</sequence>